<accession>A0A6S6TQJ1</accession>
<keyword evidence="1" id="KW-1133">Transmembrane helix</keyword>
<feature type="transmembrane region" description="Helical" evidence="1">
    <location>
        <begin position="316"/>
        <end position="336"/>
    </location>
</feature>
<protein>
    <submittedName>
        <fullName evidence="2">FtsX-like permease family protein</fullName>
    </submittedName>
</protein>
<evidence type="ECO:0000313" key="2">
    <source>
        <dbReference type="EMBL" id="CAA6821555.1"/>
    </source>
</evidence>
<dbReference type="EMBL" id="CACVAQ010000298">
    <property type="protein sequence ID" value="CAA6821555.1"/>
    <property type="molecule type" value="Genomic_DNA"/>
</dbReference>
<gene>
    <name evidence="2" type="ORF">HELGO_WM45610</name>
</gene>
<name>A0A6S6TQJ1_9BACT</name>
<organism evidence="2">
    <name type="scientific">uncultured Aureispira sp</name>
    <dbReference type="NCBI Taxonomy" id="1331704"/>
    <lineage>
        <taxon>Bacteria</taxon>
        <taxon>Pseudomonadati</taxon>
        <taxon>Bacteroidota</taxon>
        <taxon>Saprospiria</taxon>
        <taxon>Saprospirales</taxon>
        <taxon>Saprospiraceae</taxon>
        <taxon>Aureispira</taxon>
        <taxon>environmental samples</taxon>
    </lineage>
</organism>
<evidence type="ECO:0000256" key="1">
    <source>
        <dbReference type="SAM" id="Phobius"/>
    </source>
</evidence>
<feature type="transmembrane region" description="Helical" evidence="1">
    <location>
        <begin position="258"/>
        <end position="282"/>
    </location>
</feature>
<keyword evidence="1" id="KW-0812">Transmembrane</keyword>
<proteinExistence type="predicted"/>
<feature type="transmembrane region" description="Helical" evidence="1">
    <location>
        <begin position="16"/>
        <end position="37"/>
    </location>
</feature>
<keyword evidence="1" id="KW-0472">Membrane</keyword>
<sequence>MLNQVLWKGKSRWQTVGASIGIFIGLFLLLFALQVYLDVQILTKGVKDDNFLVINKQFEKNYGKPLEFSQEEFNEISQQPFFNQVDAFESNEYKVSLSSQKMGFRTLLFFQSLPEEFLGVDTTLFQWKPGDRIPIVLSSDYLALYNFGFAPSQGLPKFSASTISLVDFKITVMGNGKQESIDGYVCGFTPNVNSILVPKSFMKYSNQKFGEAKEIKLPTQLIASTDNPYSVALEEFLEEKGYEISRGGLIGGELKTTLFMLVFLLVAIGMTIVGLAMLVFILNFQVLIAQASHDIQLLIQLGYKDKQITKTLATNLLQLFGLVVVLVFALLIPIKYIISSLITEQGYHLSFGLHPLVWVVGLLFCSLFVWINLSSIRKNVQNLA</sequence>
<dbReference type="AlphaFoldDB" id="A0A6S6TQJ1"/>
<feature type="transmembrane region" description="Helical" evidence="1">
    <location>
        <begin position="356"/>
        <end position="373"/>
    </location>
</feature>
<reference evidence="2" key="1">
    <citation type="submission" date="2020-01" db="EMBL/GenBank/DDBJ databases">
        <authorList>
            <person name="Meier V. D."/>
            <person name="Meier V D."/>
        </authorList>
    </citation>
    <scope>NUCLEOTIDE SEQUENCE</scope>
    <source>
        <strain evidence="2">HLG_WM_MAG_10</strain>
    </source>
</reference>